<organism evidence="1">
    <name type="scientific">marine sediment metagenome</name>
    <dbReference type="NCBI Taxonomy" id="412755"/>
    <lineage>
        <taxon>unclassified sequences</taxon>
        <taxon>metagenomes</taxon>
        <taxon>ecological metagenomes</taxon>
    </lineage>
</organism>
<sequence length="59" mass="6520">RKVGSGLAFCLSRNESYTSAFIFLYKEGSDVEISYLQDKIAAYISVARNDNALELVALV</sequence>
<feature type="non-terminal residue" evidence="1">
    <location>
        <position position="1"/>
    </location>
</feature>
<comment type="caution">
    <text evidence="1">The sequence shown here is derived from an EMBL/GenBank/DDBJ whole genome shotgun (WGS) entry which is preliminary data.</text>
</comment>
<protein>
    <submittedName>
        <fullName evidence="1">Uncharacterized protein</fullName>
    </submittedName>
</protein>
<reference evidence="1" key="1">
    <citation type="journal article" date="2014" name="Front. Microbiol.">
        <title>High frequency of phylogenetically diverse reductive dehalogenase-homologous genes in deep subseafloor sedimentary metagenomes.</title>
        <authorList>
            <person name="Kawai M."/>
            <person name="Futagami T."/>
            <person name="Toyoda A."/>
            <person name="Takaki Y."/>
            <person name="Nishi S."/>
            <person name="Hori S."/>
            <person name="Arai W."/>
            <person name="Tsubouchi T."/>
            <person name="Morono Y."/>
            <person name="Uchiyama I."/>
            <person name="Ito T."/>
            <person name="Fujiyama A."/>
            <person name="Inagaki F."/>
            <person name="Takami H."/>
        </authorList>
    </citation>
    <scope>NUCLEOTIDE SEQUENCE</scope>
    <source>
        <strain evidence="1">Expedition CK06-06</strain>
    </source>
</reference>
<gene>
    <name evidence="1" type="ORF">S06H3_22404</name>
</gene>
<dbReference type="AlphaFoldDB" id="X1N6I5"/>
<evidence type="ECO:0000313" key="1">
    <source>
        <dbReference type="EMBL" id="GAI14249.1"/>
    </source>
</evidence>
<dbReference type="EMBL" id="BARV01011971">
    <property type="protein sequence ID" value="GAI14249.1"/>
    <property type="molecule type" value="Genomic_DNA"/>
</dbReference>
<proteinExistence type="predicted"/>
<accession>X1N6I5</accession>
<name>X1N6I5_9ZZZZ</name>